<protein>
    <submittedName>
        <fullName evidence="4">CDP-alcohol phosphatidyltransferase family protein</fullName>
    </submittedName>
</protein>
<comment type="similarity">
    <text evidence="2">Belongs to the CDP-alcohol phosphatidyltransferase class-I family.</text>
</comment>
<keyword evidence="1 2" id="KW-0808">Transferase</keyword>
<name>A0ABV7GV50_9RHOB</name>
<proteinExistence type="inferred from homology"/>
<keyword evidence="3" id="KW-0812">Transmembrane</keyword>
<feature type="transmembrane region" description="Helical" evidence="3">
    <location>
        <begin position="54"/>
        <end position="72"/>
    </location>
</feature>
<sequence>MTAQEKPSFGRIAADLRQPWFREELRTAWSIALLYRVPSLPVVWIFARLGLSPVGVSFLALAVALAMPLLAWGLPLAHAPWAVALAGALFQVLDCADGTLARVTGRTSKTGGDLDFLVDMTQWGLLYLAIGLLADRVLGADGWATLAAMAGWVRLLARVIRDRLQGPEDGVPGPLTPADWLPMLIGGISGLIPILALTGDYLGWAVWALMIYSLLDVAEGLLPLARDLRR</sequence>
<feature type="transmembrane region" description="Helical" evidence="3">
    <location>
        <begin position="27"/>
        <end position="47"/>
    </location>
</feature>
<accession>A0ABV7GV50</accession>
<dbReference type="InterPro" id="IPR048254">
    <property type="entry name" value="CDP_ALCOHOL_P_TRANSF_CS"/>
</dbReference>
<gene>
    <name evidence="4" type="ORF">ACFOGP_13225</name>
</gene>
<dbReference type="InterPro" id="IPR000462">
    <property type="entry name" value="CDP-OH_P_trans"/>
</dbReference>
<dbReference type="Gene3D" id="1.20.120.1760">
    <property type="match status" value="1"/>
</dbReference>
<dbReference type="PROSITE" id="PS00379">
    <property type="entry name" value="CDP_ALCOHOL_P_TRANSF"/>
    <property type="match status" value="1"/>
</dbReference>
<dbReference type="RefSeq" id="WP_275630954.1">
    <property type="nucleotide sequence ID" value="NZ_JARGYD010000001.1"/>
</dbReference>
<evidence type="ECO:0000313" key="5">
    <source>
        <dbReference type="Proteomes" id="UP001595632"/>
    </source>
</evidence>
<dbReference type="Pfam" id="PF01066">
    <property type="entry name" value="CDP-OH_P_transf"/>
    <property type="match status" value="1"/>
</dbReference>
<keyword evidence="5" id="KW-1185">Reference proteome</keyword>
<keyword evidence="3" id="KW-0472">Membrane</keyword>
<evidence type="ECO:0000256" key="3">
    <source>
        <dbReference type="SAM" id="Phobius"/>
    </source>
</evidence>
<evidence type="ECO:0000256" key="1">
    <source>
        <dbReference type="ARBA" id="ARBA00022679"/>
    </source>
</evidence>
<dbReference type="InterPro" id="IPR043130">
    <property type="entry name" value="CDP-OH_PTrfase_TM_dom"/>
</dbReference>
<reference evidence="5" key="1">
    <citation type="journal article" date="2019" name="Int. J. Syst. Evol. Microbiol.">
        <title>The Global Catalogue of Microorganisms (GCM) 10K type strain sequencing project: providing services to taxonomists for standard genome sequencing and annotation.</title>
        <authorList>
            <consortium name="The Broad Institute Genomics Platform"/>
            <consortium name="The Broad Institute Genome Sequencing Center for Infectious Disease"/>
            <person name="Wu L."/>
            <person name="Ma J."/>
        </authorList>
    </citation>
    <scope>NUCLEOTIDE SEQUENCE [LARGE SCALE GENOMIC DNA]</scope>
    <source>
        <strain evidence="5">KCTC 52366</strain>
    </source>
</reference>
<dbReference type="EMBL" id="JBHRTB010000010">
    <property type="protein sequence ID" value="MFC3143677.1"/>
    <property type="molecule type" value="Genomic_DNA"/>
</dbReference>
<evidence type="ECO:0000256" key="2">
    <source>
        <dbReference type="RuleBase" id="RU003750"/>
    </source>
</evidence>
<dbReference type="Proteomes" id="UP001595632">
    <property type="component" value="Unassembled WGS sequence"/>
</dbReference>
<feature type="transmembrane region" description="Helical" evidence="3">
    <location>
        <begin position="178"/>
        <end position="198"/>
    </location>
</feature>
<organism evidence="4 5">
    <name type="scientific">Psychromarinibacter halotolerans</name>
    <dbReference type="NCBI Taxonomy" id="1775175"/>
    <lineage>
        <taxon>Bacteria</taxon>
        <taxon>Pseudomonadati</taxon>
        <taxon>Pseudomonadota</taxon>
        <taxon>Alphaproteobacteria</taxon>
        <taxon>Rhodobacterales</taxon>
        <taxon>Paracoccaceae</taxon>
        <taxon>Psychromarinibacter</taxon>
    </lineage>
</organism>
<evidence type="ECO:0000313" key="4">
    <source>
        <dbReference type="EMBL" id="MFC3143677.1"/>
    </source>
</evidence>
<keyword evidence="3" id="KW-1133">Transmembrane helix</keyword>
<comment type="caution">
    <text evidence="4">The sequence shown here is derived from an EMBL/GenBank/DDBJ whole genome shotgun (WGS) entry which is preliminary data.</text>
</comment>